<reference evidence="2 3" key="1">
    <citation type="journal article" date="2014" name="Environ. Microbiol.">
        <title>Halorhabdus tiamatea: proteogenomics and glycosidase activity measurements identify the first cultivated euryarchaeon from a deep-sea anoxic brine lake as potential polysaccharide degrader.</title>
        <authorList>
            <person name="Werner J."/>
            <person name="Ferrer M."/>
            <person name="Michel G."/>
            <person name="Mann A.J."/>
            <person name="Huang S."/>
            <person name="Juarez S."/>
            <person name="Ciordia S."/>
            <person name="Albar J.P."/>
            <person name="Alcaide M."/>
            <person name="La Cono V."/>
            <person name="Yakimov M.M."/>
            <person name="Antunes A."/>
            <person name="Taborda M."/>
            <person name="Da Costa M.S."/>
            <person name="Amann R.I."/>
            <person name="Gloeckner F.O."/>
            <person name="Golyshina O.V."/>
            <person name="Golyshin P.N."/>
            <person name="Teeling H."/>
        </authorList>
    </citation>
    <scope>NUCLEOTIDE SEQUENCE [LARGE SCALE GENOMIC DNA]</scope>
    <source>
        <strain evidence="3">SARL4B</strain>
    </source>
</reference>
<dbReference type="EMBL" id="HF571520">
    <property type="protein sequence ID" value="CCQ34383.1"/>
    <property type="molecule type" value="Genomic_DNA"/>
</dbReference>
<dbReference type="Proteomes" id="UP000015381">
    <property type="component" value="Chromosome I"/>
</dbReference>
<sequence>MEYSLLGWPADAPTLDLHHERFAYAGKFVVSSTGKAVVRADGSIVAAAAFDPDRTDEDCLRIRYVTVREDRRGAGIGSRLLRFVVVRAHERGFNEVKAGVNNPLAYEAFYKASLAYTGEQTGLAELVVSTAADRDAERYRAGLSTYRDRDLTEQANAFLDAREDGDPPAVVDVPSVES</sequence>
<dbReference type="HOGENOM" id="CLU_1405952_0_0_2"/>
<gene>
    <name evidence="2" type="ORF">HTIA_2272</name>
</gene>
<organism evidence="2 3">
    <name type="scientific">Halorhabdus tiamatea SARL4B</name>
    <dbReference type="NCBI Taxonomy" id="1033806"/>
    <lineage>
        <taxon>Archaea</taxon>
        <taxon>Methanobacteriati</taxon>
        <taxon>Methanobacteriota</taxon>
        <taxon>Stenosarchaea group</taxon>
        <taxon>Halobacteria</taxon>
        <taxon>Halobacteriales</taxon>
        <taxon>Haloarculaceae</taxon>
        <taxon>Halorhabdus</taxon>
    </lineage>
</organism>
<dbReference type="SUPFAM" id="SSF55729">
    <property type="entry name" value="Acyl-CoA N-acyltransferases (Nat)"/>
    <property type="match status" value="1"/>
</dbReference>
<keyword evidence="2" id="KW-0808">Transferase</keyword>
<dbReference type="GeneID" id="23799181"/>
<evidence type="ECO:0000313" key="2">
    <source>
        <dbReference type="EMBL" id="CCQ34383.1"/>
    </source>
</evidence>
<dbReference type="RefSeq" id="WP_020936380.1">
    <property type="nucleotide sequence ID" value="NC_021921.1"/>
</dbReference>
<dbReference type="AlphaFoldDB" id="S6D1S6"/>
<dbReference type="Pfam" id="PF00583">
    <property type="entry name" value="Acetyltransf_1"/>
    <property type="match status" value="1"/>
</dbReference>
<dbReference type="Gene3D" id="3.40.630.30">
    <property type="match status" value="1"/>
</dbReference>
<proteinExistence type="predicted"/>
<feature type="domain" description="N-acetyltransferase" evidence="1">
    <location>
        <begin position="1"/>
        <end position="140"/>
    </location>
</feature>
<dbReference type="InterPro" id="IPR016181">
    <property type="entry name" value="Acyl_CoA_acyltransferase"/>
</dbReference>
<dbReference type="OrthoDB" id="213793at2157"/>
<dbReference type="GO" id="GO:0016747">
    <property type="term" value="F:acyltransferase activity, transferring groups other than amino-acyl groups"/>
    <property type="evidence" value="ECO:0007669"/>
    <property type="project" value="InterPro"/>
</dbReference>
<keyword evidence="3" id="KW-1185">Reference proteome</keyword>
<dbReference type="PATRIC" id="fig|1033806.12.peg.2259"/>
<protein>
    <submittedName>
        <fullName evidence="2">GCN5-related N-acetyltransferase</fullName>
    </submittedName>
</protein>
<accession>S6D1S6</accession>
<dbReference type="KEGG" id="hti:HTIA_2272"/>
<dbReference type="CDD" id="cd04301">
    <property type="entry name" value="NAT_SF"/>
    <property type="match status" value="1"/>
</dbReference>
<dbReference type="InterPro" id="IPR000182">
    <property type="entry name" value="GNAT_dom"/>
</dbReference>
<evidence type="ECO:0000313" key="3">
    <source>
        <dbReference type="Proteomes" id="UP000015381"/>
    </source>
</evidence>
<evidence type="ECO:0000259" key="1">
    <source>
        <dbReference type="PROSITE" id="PS51186"/>
    </source>
</evidence>
<name>S6D1S6_9EURY</name>
<dbReference type="PROSITE" id="PS51186">
    <property type="entry name" value="GNAT"/>
    <property type="match status" value="1"/>
</dbReference>